<dbReference type="STRING" id="1294262.GCA_001316085_00080"/>
<dbReference type="EMBL" id="AP018929">
    <property type="protein sequence ID" value="BBG24592.1"/>
    <property type="molecule type" value="Genomic_DNA"/>
</dbReference>
<accession>A0A510DWJ2</accession>
<evidence type="ECO:0000313" key="1">
    <source>
        <dbReference type="EMBL" id="BBG24592.1"/>
    </source>
</evidence>
<gene>
    <name evidence="1" type="ORF">IC006_1921</name>
    <name evidence="2" type="ORF">IC007_1929</name>
</gene>
<evidence type="ECO:0000313" key="2">
    <source>
        <dbReference type="EMBL" id="BBG27380.1"/>
    </source>
</evidence>
<dbReference type="AlphaFoldDB" id="A0A510DWJ2"/>
<dbReference type="PANTHER" id="PTHR43755">
    <property type="match status" value="1"/>
</dbReference>
<reference evidence="1 3" key="2">
    <citation type="journal article" date="2020" name="Int. J. Syst. Evol. Microbiol.">
        <title>Sulfuracidifex tepidarius gen. nov., sp. nov. and transfer of Sulfolobus metallicus Huber and Stetter 1992 to the genus Sulfuracidifex as Sulfuracidifex metallicus comb. nov.</title>
        <authorList>
            <person name="Itoh T."/>
            <person name="Miura T."/>
            <person name="Sakai H.D."/>
            <person name="Kato S."/>
            <person name="Ohkuma M."/>
            <person name="Takashina T."/>
        </authorList>
    </citation>
    <scope>NUCLEOTIDE SEQUENCE [LARGE SCALE GENOMIC DNA]</scope>
    <source>
        <strain evidence="1 3">IC-006</strain>
        <strain evidence="2">IC-007</strain>
    </source>
</reference>
<protein>
    <recommendedName>
        <fullName evidence="5">Sulfide-quinone reductase</fullName>
    </recommendedName>
</protein>
<dbReference type="PANTHER" id="PTHR43755:SF1">
    <property type="entry name" value="FAD-DEPENDENT PYRIDINE NUCLEOTIDE-DISULPHIDE OXIDOREDUCTASE"/>
    <property type="match status" value="1"/>
</dbReference>
<keyword evidence="3" id="KW-1185">Reference proteome</keyword>
<dbReference type="GeneID" id="41718263"/>
<dbReference type="InterPro" id="IPR052541">
    <property type="entry name" value="SQRD"/>
</dbReference>
<evidence type="ECO:0000313" key="4">
    <source>
        <dbReference type="Proteomes" id="UP000325030"/>
    </source>
</evidence>
<proteinExistence type="predicted"/>
<dbReference type="RefSeq" id="WP_232515986.1">
    <property type="nucleotide sequence ID" value="NZ_AP018930.1"/>
</dbReference>
<dbReference type="Proteomes" id="UP000322983">
    <property type="component" value="Chromosome"/>
</dbReference>
<name>A0A510DWJ2_9CREN</name>
<dbReference type="InterPro" id="IPR036188">
    <property type="entry name" value="FAD/NAD-bd_sf"/>
</dbReference>
<dbReference type="EMBL" id="AP018930">
    <property type="protein sequence ID" value="BBG27380.1"/>
    <property type="molecule type" value="Genomic_DNA"/>
</dbReference>
<dbReference type="SUPFAM" id="SSF51905">
    <property type="entry name" value="FAD/NAD(P)-binding domain"/>
    <property type="match status" value="1"/>
</dbReference>
<accession>A0A510E5Q6</accession>
<sequence>MRVTILGGGYSGLNAFYNLNANINKKLISNSNKFTFYTAYLQHIINGANYISNINFVNINEVKEIDIERKEVKFSDGTTDNPDAMIIALGCNKGKIIKSIDTLFKKDNLSIQPESWRDEIVAIQLAFYLKRLGKNVSYSGDLLNWAGKNISSVVKEEMEKAQIKIVENADDVIPECQPLEEVGEFDYKTNFEIKKDIYAVGDLIRKWPRTGELAMRSGVFIGKHLSGKTKDNFKPILINIIDTGRGKAIHFRSDIPWGGNFESVKTSRVRALMKRFIEKHYVSSKGNMGFLYRL</sequence>
<reference evidence="4" key="1">
    <citation type="submission" date="2018-09" db="EMBL/GenBank/DDBJ databases">
        <title>Complete Genome Sequencing of Sulfolobus sp. JCM 16834.</title>
        <authorList>
            <person name="Kato S."/>
            <person name="Itoh T."/>
            <person name="Ohkuma M."/>
        </authorList>
    </citation>
    <scope>NUCLEOTIDE SEQUENCE [LARGE SCALE GENOMIC DNA]</scope>
    <source>
        <strain evidence="4">IC-007</strain>
    </source>
</reference>
<dbReference type="KEGG" id="step:IC006_1921"/>
<dbReference type="Gene3D" id="3.50.50.100">
    <property type="match status" value="1"/>
</dbReference>
<dbReference type="Proteomes" id="UP000325030">
    <property type="component" value="Chromosome"/>
</dbReference>
<organism evidence="1 3">
    <name type="scientific">Sulfuracidifex tepidarius</name>
    <dbReference type="NCBI Taxonomy" id="1294262"/>
    <lineage>
        <taxon>Archaea</taxon>
        <taxon>Thermoproteota</taxon>
        <taxon>Thermoprotei</taxon>
        <taxon>Sulfolobales</taxon>
        <taxon>Sulfolobaceae</taxon>
        <taxon>Sulfuracidifex</taxon>
    </lineage>
</organism>
<evidence type="ECO:0008006" key="5">
    <source>
        <dbReference type="Google" id="ProtNLM"/>
    </source>
</evidence>
<evidence type="ECO:0000313" key="3">
    <source>
        <dbReference type="Proteomes" id="UP000322983"/>
    </source>
</evidence>